<keyword evidence="3" id="KW-1185">Reference proteome</keyword>
<name>A0A7Y0FNP2_9BACT</name>
<dbReference type="Proteomes" id="UP000559626">
    <property type="component" value="Unassembled WGS sequence"/>
</dbReference>
<dbReference type="PANTHER" id="PTHR36558">
    <property type="entry name" value="GLR1098 PROTEIN"/>
    <property type="match status" value="1"/>
</dbReference>
<evidence type="ECO:0000313" key="3">
    <source>
        <dbReference type="Proteomes" id="UP000559626"/>
    </source>
</evidence>
<gene>
    <name evidence="2" type="ORF">HHL22_15430</name>
</gene>
<evidence type="ECO:0000313" key="2">
    <source>
        <dbReference type="EMBL" id="NML66599.1"/>
    </source>
</evidence>
<dbReference type="PANTHER" id="PTHR36558:SF1">
    <property type="entry name" value="RESTRICTION ENDONUCLEASE DOMAIN-CONTAINING PROTEIN-RELATED"/>
    <property type="match status" value="1"/>
</dbReference>
<keyword evidence="2" id="KW-0255">Endonuclease</keyword>
<feature type="domain" description="Putative restriction endonuclease" evidence="1">
    <location>
        <begin position="28"/>
        <end position="189"/>
    </location>
</feature>
<dbReference type="Pfam" id="PF05685">
    <property type="entry name" value="Uma2"/>
    <property type="match status" value="1"/>
</dbReference>
<reference evidence="2 3" key="1">
    <citation type="submission" date="2020-04" db="EMBL/GenBank/DDBJ databases">
        <title>Hymenobacter polaris sp. nov., isolated from Arctic soil.</title>
        <authorList>
            <person name="Dahal R.H."/>
        </authorList>
    </citation>
    <scope>NUCLEOTIDE SEQUENCE [LARGE SCALE GENOMIC DNA]</scope>
    <source>
        <strain evidence="2 3">RP-2-7</strain>
    </source>
</reference>
<dbReference type="CDD" id="cd06260">
    <property type="entry name" value="DUF820-like"/>
    <property type="match status" value="1"/>
</dbReference>
<sequence>MAPITDISQLDPNQTYTYADYLSWRFTEYVELIKGKLLRKVSAPTSEHQQIATNFTVEIGRFLKGKVCRIYTAPFDVRLLRSTGNGDAQIKTVVQPDISVVCDLSKIDRRGCLGAPDWIIEIVSPSSLVLDTRTKFDLYAENGVREYWIAYPGEQVVTAYVLDAHGQYELTGAYSEPGPMPAACLPGLAVEWVDIFEEAR</sequence>
<dbReference type="GO" id="GO:0004519">
    <property type="term" value="F:endonuclease activity"/>
    <property type="evidence" value="ECO:0007669"/>
    <property type="project" value="UniProtKB-KW"/>
</dbReference>
<dbReference type="SUPFAM" id="SSF52980">
    <property type="entry name" value="Restriction endonuclease-like"/>
    <property type="match status" value="1"/>
</dbReference>
<dbReference type="Gene3D" id="3.90.1570.10">
    <property type="entry name" value="tt1808, chain A"/>
    <property type="match status" value="1"/>
</dbReference>
<dbReference type="RefSeq" id="WP_169532232.1">
    <property type="nucleotide sequence ID" value="NZ_JABBGH010000002.1"/>
</dbReference>
<comment type="caution">
    <text evidence="2">The sequence shown here is derived from an EMBL/GenBank/DDBJ whole genome shotgun (WGS) entry which is preliminary data.</text>
</comment>
<dbReference type="EMBL" id="JABBGH010000002">
    <property type="protein sequence ID" value="NML66599.1"/>
    <property type="molecule type" value="Genomic_DNA"/>
</dbReference>
<evidence type="ECO:0000259" key="1">
    <source>
        <dbReference type="Pfam" id="PF05685"/>
    </source>
</evidence>
<keyword evidence="2" id="KW-0540">Nuclease</keyword>
<dbReference type="InterPro" id="IPR008538">
    <property type="entry name" value="Uma2"/>
</dbReference>
<dbReference type="AlphaFoldDB" id="A0A7Y0FNP2"/>
<accession>A0A7Y0FNP2</accession>
<keyword evidence="2" id="KW-0378">Hydrolase</keyword>
<dbReference type="InterPro" id="IPR011335">
    <property type="entry name" value="Restrct_endonuc-II-like"/>
</dbReference>
<protein>
    <submittedName>
        <fullName evidence="2">Uma2 family endonuclease</fullName>
    </submittedName>
</protein>
<organism evidence="2 3">
    <name type="scientific">Hymenobacter polaris</name>
    <dbReference type="NCBI Taxonomy" id="2682546"/>
    <lineage>
        <taxon>Bacteria</taxon>
        <taxon>Pseudomonadati</taxon>
        <taxon>Bacteroidota</taxon>
        <taxon>Cytophagia</taxon>
        <taxon>Cytophagales</taxon>
        <taxon>Hymenobacteraceae</taxon>
        <taxon>Hymenobacter</taxon>
    </lineage>
</organism>
<proteinExistence type="predicted"/>
<dbReference type="InterPro" id="IPR012296">
    <property type="entry name" value="Nuclease_put_TT1808"/>
</dbReference>